<name>A0AC35FNP3_9BILA</name>
<reference evidence="2" key="1">
    <citation type="submission" date="2022-11" db="UniProtKB">
        <authorList>
            <consortium name="WormBaseParasite"/>
        </authorList>
    </citation>
    <scope>IDENTIFICATION</scope>
</reference>
<organism evidence="1 2">
    <name type="scientific">Panagrolaimus sp. PS1159</name>
    <dbReference type="NCBI Taxonomy" id="55785"/>
    <lineage>
        <taxon>Eukaryota</taxon>
        <taxon>Metazoa</taxon>
        <taxon>Ecdysozoa</taxon>
        <taxon>Nematoda</taxon>
        <taxon>Chromadorea</taxon>
        <taxon>Rhabditida</taxon>
        <taxon>Tylenchina</taxon>
        <taxon>Panagrolaimomorpha</taxon>
        <taxon>Panagrolaimoidea</taxon>
        <taxon>Panagrolaimidae</taxon>
        <taxon>Panagrolaimus</taxon>
    </lineage>
</organism>
<protein>
    <submittedName>
        <fullName evidence="2">CUB-like domain-containing protein</fullName>
    </submittedName>
</protein>
<evidence type="ECO:0000313" key="2">
    <source>
        <dbReference type="WBParaSite" id="PS1159_v2.g19379.t1"/>
    </source>
</evidence>
<dbReference type="Proteomes" id="UP000887580">
    <property type="component" value="Unplaced"/>
</dbReference>
<sequence length="250" mass="28080">MIILLLLTYVNFFTFVRGIQNIECSYFGSTSTISNGEYAFFRSPAFPKTLTRDCFWTFQTYSRNNLWFAMYNGVTGGISFGTYSSPRYNSNNDVLIFSTTRSTTDFLTEQTKNPKWIAFESVVLSYNPILNSCPFAQKSITLDTNMIIPIASDFGPEKIHASYGKNIASFNSDVTPDNPKIYFFDSSSGVFQFNMNNANSTNANFVAFISKMDKTTNANTVTCKNESVSSNYITVYNVNYETGYNASDAS</sequence>
<proteinExistence type="predicted"/>
<accession>A0AC35FNP3</accession>
<dbReference type="WBParaSite" id="PS1159_v2.g19379.t1">
    <property type="protein sequence ID" value="PS1159_v2.g19379.t1"/>
    <property type="gene ID" value="PS1159_v2.g19379"/>
</dbReference>
<evidence type="ECO:0000313" key="1">
    <source>
        <dbReference type="Proteomes" id="UP000887580"/>
    </source>
</evidence>